<dbReference type="RefSeq" id="WP_194700946.1">
    <property type="nucleotide sequence ID" value="NZ_JADKNH010000003.1"/>
</dbReference>
<evidence type="ECO:0000313" key="5">
    <source>
        <dbReference type="Proteomes" id="UP000614200"/>
    </source>
</evidence>
<feature type="domain" description="Peptidoglycan hydrolase PcsB coiled-coil" evidence="3">
    <location>
        <begin position="97"/>
        <end position="155"/>
    </location>
</feature>
<dbReference type="EMBL" id="JADKNH010000003">
    <property type="protein sequence ID" value="MBF4692706.1"/>
    <property type="molecule type" value="Genomic_DNA"/>
</dbReference>
<proteinExistence type="predicted"/>
<evidence type="ECO:0000259" key="3">
    <source>
        <dbReference type="Pfam" id="PF24568"/>
    </source>
</evidence>
<evidence type="ECO:0000313" key="4">
    <source>
        <dbReference type="EMBL" id="MBF4692706.1"/>
    </source>
</evidence>
<evidence type="ECO:0000256" key="1">
    <source>
        <dbReference type="ARBA" id="ARBA00022729"/>
    </source>
</evidence>
<gene>
    <name evidence="4" type="ORF">ISU02_06230</name>
</gene>
<sequence>MRRSKIGFMIVLILWLQVSIGYSEQEVNVEEAESKLEGISSDEKIVLEQLFLLSQEIDNLSTRAERLSEDIQQIMADIKVIDETIEKHDLAYQEMLKKLSKTLRDYQKRGANSYFELIFSSDSVKSFIQKLNILRDYTNSNKTLLDSLEERKEQLDLARQKKTQDMQTLELNKSNLKIAIQNKRDTKAILEATLEALKTERAQYETYLTEVQDTWNTLKPLFRKTVDAFSKLVVSERLPYDAIDLEFSLKGVRGRLSESVFNDILADQTELPKLIFEFHTDLMSVSIPEKKITLSGSFEIIEGHILKFIVTEGSFYGLPLEPDSIDELFSEGYMSIDLSYLLEGYKISTVTLKEKTLELYVKSGLF</sequence>
<feature type="coiled-coil region" evidence="2">
    <location>
        <begin position="22"/>
        <end position="77"/>
    </location>
</feature>
<feature type="coiled-coil region" evidence="2">
    <location>
        <begin position="141"/>
        <end position="214"/>
    </location>
</feature>
<dbReference type="Proteomes" id="UP000614200">
    <property type="component" value="Unassembled WGS sequence"/>
</dbReference>
<protein>
    <recommendedName>
        <fullName evidence="3">Peptidoglycan hydrolase PcsB coiled-coil domain-containing protein</fullName>
    </recommendedName>
</protein>
<name>A0ABR9ZQW2_9FIRM</name>
<keyword evidence="5" id="KW-1185">Reference proteome</keyword>
<keyword evidence="2" id="KW-0175">Coiled coil</keyword>
<dbReference type="Gene3D" id="6.10.250.3150">
    <property type="match status" value="1"/>
</dbReference>
<keyword evidence="1" id="KW-0732">Signal</keyword>
<reference evidence="4 5" key="1">
    <citation type="submission" date="2020-11" db="EMBL/GenBank/DDBJ databases">
        <title>Fusibacter basophilias sp. nov.</title>
        <authorList>
            <person name="Qiu D."/>
        </authorList>
    </citation>
    <scope>NUCLEOTIDE SEQUENCE [LARGE SCALE GENOMIC DNA]</scope>
    <source>
        <strain evidence="4 5">Q10-2</strain>
    </source>
</reference>
<evidence type="ECO:0000256" key="2">
    <source>
        <dbReference type="SAM" id="Coils"/>
    </source>
</evidence>
<accession>A0ABR9ZQW2</accession>
<organism evidence="4 5">
    <name type="scientific">Fusibacter ferrireducens</name>
    <dbReference type="NCBI Taxonomy" id="2785058"/>
    <lineage>
        <taxon>Bacteria</taxon>
        <taxon>Bacillati</taxon>
        <taxon>Bacillota</taxon>
        <taxon>Clostridia</taxon>
        <taxon>Eubacteriales</taxon>
        <taxon>Eubacteriales Family XII. Incertae Sedis</taxon>
        <taxon>Fusibacter</taxon>
    </lineage>
</organism>
<dbReference type="InterPro" id="IPR057309">
    <property type="entry name" value="PcsB_CC"/>
</dbReference>
<dbReference type="Pfam" id="PF24568">
    <property type="entry name" value="CC_PcsB"/>
    <property type="match status" value="1"/>
</dbReference>
<comment type="caution">
    <text evidence="4">The sequence shown here is derived from an EMBL/GenBank/DDBJ whole genome shotgun (WGS) entry which is preliminary data.</text>
</comment>